<accession>A0A1B0D169</accession>
<dbReference type="PANTHER" id="PTHR46771">
    <property type="entry name" value="DETERIN"/>
    <property type="match status" value="1"/>
</dbReference>
<dbReference type="SUPFAM" id="SSF57924">
    <property type="entry name" value="Inhibitor of apoptosis (IAP) repeat"/>
    <property type="match status" value="1"/>
</dbReference>
<evidence type="ECO:0000313" key="4">
    <source>
        <dbReference type="Proteomes" id="UP000092462"/>
    </source>
</evidence>
<keyword evidence="4" id="KW-1185">Reference proteome</keyword>
<dbReference type="VEuPathDB" id="VectorBase:PPAI001092"/>
<evidence type="ECO:0000313" key="3">
    <source>
        <dbReference type="EnsemblMetazoa" id="PPAI001092-PA"/>
    </source>
</evidence>
<dbReference type="AlphaFoldDB" id="A0A1B0D169"/>
<sequence>MKSRSESMESNTSYLFEKERLESFKNWDFSRSKTCNEKKVTGVQHPSISGQAFIALSFQMAEAGFFCIGCDSAACFMCGKELDGWEEQDDPWVEHKRHAPQCQFVKNWKKEDDYTNKLEKAHLDDIMKLNEVMDKMRAQIVKNFQP</sequence>
<evidence type="ECO:0000256" key="2">
    <source>
        <dbReference type="ARBA" id="ARBA00022833"/>
    </source>
</evidence>
<dbReference type="VEuPathDB" id="VectorBase:PPAPM1_011288"/>
<dbReference type="Proteomes" id="UP000092462">
    <property type="component" value="Unassembled WGS sequence"/>
</dbReference>
<dbReference type="EnsemblMetazoa" id="PPAI001092-RA">
    <property type="protein sequence ID" value="PPAI001092-PA"/>
    <property type="gene ID" value="PPAI001092"/>
</dbReference>
<dbReference type="InterPro" id="IPR001370">
    <property type="entry name" value="BIR_rpt"/>
</dbReference>
<dbReference type="CDD" id="cd00022">
    <property type="entry name" value="BIR"/>
    <property type="match status" value="1"/>
</dbReference>
<dbReference type="Gene3D" id="1.10.1170.10">
    <property type="entry name" value="Inhibitor Of Apoptosis Protein (2mihbC-IAP-1), Chain A"/>
    <property type="match status" value="1"/>
</dbReference>
<keyword evidence="2" id="KW-0862">Zinc</keyword>
<dbReference type="SMART" id="SM00238">
    <property type="entry name" value="BIR"/>
    <property type="match status" value="1"/>
</dbReference>
<keyword evidence="1" id="KW-0479">Metal-binding</keyword>
<dbReference type="InterPro" id="IPR051190">
    <property type="entry name" value="Baculoviral_IAP"/>
</dbReference>
<name>A0A1B0D169_PHLPP</name>
<reference evidence="3" key="1">
    <citation type="submission" date="2022-08" db="UniProtKB">
        <authorList>
            <consortium name="EnsemblMetazoa"/>
        </authorList>
    </citation>
    <scope>IDENTIFICATION</scope>
    <source>
        <strain evidence="3">Israel</strain>
    </source>
</reference>
<dbReference type="PROSITE" id="PS50143">
    <property type="entry name" value="BIR_REPEAT_2"/>
    <property type="match status" value="1"/>
</dbReference>
<evidence type="ECO:0000256" key="1">
    <source>
        <dbReference type="ARBA" id="ARBA00022723"/>
    </source>
</evidence>
<organism evidence="3 4">
    <name type="scientific">Phlebotomus papatasi</name>
    <name type="common">Sandfly</name>
    <dbReference type="NCBI Taxonomy" id="29031"/>
    <lineage>
        <taxon>Eukaryota</taxon>
        <taxon>Metazoa</taxon>
        <taxon>Ecdysozoa</taxon>
        <taxon>Arthropoda</taxon>
        <taxon>Hexapoda</taxon>
        <taxon>Insecta</taxon>
        <taxon>Pterygota</taxon>
        <taxon>Neoptera</taxon>
        <taxon>Endopterygota</taxon>
        <taxon>Diptera</taxon>
        <taxon>Nematocera</taxon>
        <taxon>Psychodoidea</taxon>
        <taxon>Psychodidae</taxon>
        <taxon>Phlebotomus</taxon>
        <taxon>Phlebotomus</taxon>
    </lineage>
</organism>
<protein>
    <submittedName>
        <fullName evidence="3">Uncharacterized protein</fullName>
    </submittedName>
</protein>
<dbReference type="Pfam" id="PF00653">
    <property type="entry name" value="BIR"/>
    <property type="match status" value="1"/>
</dbReference>
<dbReference type="GO" id="GO:0046872">
    <property type="term" value="F:metal ion binding"/>
    <property type="evidence" value="ECO:0007669"/>
    <property type="project" value="UniProtKB-KW"/>
</dbReference>
<dbReference type="PANTHER" id="PTHR46771:SF5">
    <property type="entry name" value="DETERIN"/>
    <property type="match status" value="1"/>
</dbReference>
<proteinExistence type="predicted"/>
<dbReference type="EMBL" id="AJVK01002416">
    <property type="status" value="NOT_ANNOTATED_CDS"/>
    <property type="molecule type" value="Genomic_DNA"/>
</dbReference>